<dbReference type="RefSeq" id="WP_209795923.1">
    <property type="nucleotide sequence ID" value="NZ_JAGGJZ010000002.1"/>
</dbReference>
<evidence type="ECO:0000256" key="6">
    <source>
        <dbReference type="SAM" id="MobiDB-lite"/>
    </source>
</evidence>
<dbReference type="InterPro" id="IPR051461">
    <property type="entry name" value="UPF0750_membrane"/>
</dbReference>
<keyword evidence="4 7" id="KW-1133">Transmembrane helix</keyword>
<dbReference type="InterPro" id="IPR003740">
    <property type="entry name" value="YitT"/>
</dbReference>
<feature type="transmembrane region" description="Helical" evidence="7">
    <location>
        <begin position="107"/>
        <end position="131"/>
    </location>
</feature>
<dbReference type="EMBL" id="JAGGJZ010000002">
    <property type="protein sequence ID" value="MBP1889204.1"/>
    <property type="molecule type" value="Genomic_DNA"/>
</dbReference>
<evidence type="ECO:0000256" key="2">
    <source>
        <dbReference type="ARBA" id="ARBA00022475"/>
    </source>
</evidence>
<comment type="subcellular location">
    <subcellularLocation>
        <location evidence="1">Cell membrane</location>
        <topology evidence="1">Multi-pass membrane protein</topology>
    </subcellularLocation>
</comment>
<protein>
    <submittedName>
        <fullName evidence="8">Uncharacterized membrane-anchored protein YitT (DUF2179 family)</fullName>
    </submittedName>
</protein>
<evidence type="ECO:0000256" key="1">
    <source>
        <dbReference type="ARBA" id="ARBA00004651"/>
    </source>
</evidence>
<evidence type="ECO:0000256" key="7">
    <source>
        <dbReference type="SAM" id="Phobius"/>
    </source>
</evidence>
<evidence type="ECO:0000256" key="4">
    <source>
        <dbReference type="ARBA" id="ARBA00022989"/>
    </source>
</evidence>
<proteinExistence type="predicted"/>
<feature type="region of interest" description="Disordered" evidence="6">
    <location>
        <begin position="202"/>
        <end position="225"/>
    </location>
</feature>
<dbReference type="Pfam" id="PF02588">
    <property type="entry name" value="YitT_membrane"/>
    <property type="match status" value="1"/>
</dbReference>
<feature type="transmembrane region" description="Helical" evidence="7">
    <location>
        <begin position="77"/>
        <end position="95"/>
    </location>
</feature>
<evidence type="ECO:0000313" key="8">
    <source>
        <dbReference type="EMBL" id="MBP1889204.1"/>
    </source>
</evidence>
<accession>A0ABS4EYY0</accession>
<keyword evidence="3 7" id="KW-0812">Transmembrane</keyword>
<evidence type="ECO:0000256" key="3">
    <source>
        <dbReference type="ARBA" id="ARBA00022692"/>
    </source>
</evidence>
<dbReference type="PANTHER" id="PTHR33545">
    <property type="entry name" value="UPF0750 MEMBRANE PROTEIN YITT-RELATED"/>
    <property type="match status" value="1"/>
</dbReference>
<keyword evidence="5 7" id="KW-0472">Membrane</keyword>
<gene>
    <name evidence="8" type="ORF">J2Z53_000785</name>
</gene>
<sequence length="225" mass="24776">MYSTKKNLRSLLLILIGSSILAFGSYNFNYQNNVTEGGVLGLILLFKHLFDISPSITNLVIDLSLFAIGSRFFGKKFLLFSIFASICFSISYRIFESIGFLIPNLTGNMLVSSIFAGIFVGVGVGIVLRAGGASGGDDVIALLGSKFTPLKVNHVYILSDWIVLGLSLIYLDYIQILFSIVAVTISGKLIEVIYEYKKDKGNDKCNKKKEKDSGYEKRNSLPVQI</sequence>
<name>A0ABS4EYY0_9CLOT</name>
<feature type="compositionally biased region" description="Basic and acidic residues" evidence="6">
    <location>
        <begin position="202"/>
        <end position="219"/>
    </location>
</feature>
<reference evidence="8 9" key="1">
    <citation type="submission" date="2021-03" db="EMBL/GenBank/DDBJ databases">
        <title>Genomic Encyclopedia of Type Strains, Phase IV (KMG-IV): sequencing the most valuable type-strain genomes for metagenomic binning, comparative biology and taxonomic classification.</title>
        <authorList>
            <person name="Goeker M."/>
        </authorList>
    </citation>
    <scope>NUCLEOTIDE SEQUENCE [LARGE SCALE GENOMIC DNA]</scope>
    <source>
        <strain evidence="8 9">DSM 3984</strain>
    </source>
</reference>
<comment type="caution">
    <text evidence="8">The sequence shown here is derived from an EMBL/GenBank/DDBJ whole genome shotgun (WGS) entry which is preliminary data.</text>
</comment>
<organism evidence="8 9">
    <name type="scientific">Clostridium moniliforme</name>
    <dbReference type="NCBI Taxonomy" id="39489"/>
    <lineage>
        <taxon>Bacteria</taxon>
        <taxon>Bacillati</taxon>
        <taxon>Bacillota</taxon>
        <taxon>Clostridia</taxon>
        <taxon>Eubacteriales</taxon>
        <taxon>Clostridiaceae</taxon>
        <taxon>Clostridium</taxon>
    </lineage>
</organism>
<dbReference type="Proteomes" id="UP000783390">
    <property type="component" value="Unassembled WGS sequence"/>
</dbReference>
<evidence type="ECO:0000256" key="5">
    <source>
        <dbReference type="ARBA" id="ARBA00023136"/>
    </source>
</evidence>
<keyword evidence="2" id="KW-1003">Cell membrane</keyword>
<dbReference type="PANTHER" id="PTHR33545:SF10">
    <property type="entry name" value="UPF0750 MEMBRANE PROTEIN YPJC"/>
    <property type="match status" value="1"/>
</dbReference>
<evidence type="ECO:0000313" key="9">
    <source>
        <dbReference type="Proteomes" id="UP000783390"/>
    </source>
</evidence>
<keyword evidence="9" id="KW-1185">Reference proteome</keyword>